<dbReference type="InterPro" id="IPR001005">
    <property type="entry name" value="SANT/Myb"/>
</dbReference>
<dbReference type="GO" id="GO:0007129">
    <property type="term" value="P:homologous chromosome pairing at meiosis"/>
    <property type="evidence" value="ECO:0007669"/>
    <property type="project" value="TreeGrafter"/>
</dbReference>
<dbReference type="InterPro" id="IPR016024">
    <property type="entry name" value="ARM-type_fold"/>
</dbReference>
<accession>A0AAN9Z2X2</accession>
<feature type="region of interest" description="Disordered" evidence="2">
    <location>
        <begin position="373"/>
        <end position="399"/>
    </location>
</feature>
<evidence type="ECO:0000256" key="1">
    <source>
        <dbReference type="ARBA" id="ARBA00004123"/>
    </source>
</evidence>
<evidence type="ECO:0000313" key="5">
    <source>
        <dbReference type="Proteomes" id="UP001378592"/>
    </source>
</evidence>
<dbReference type="InterPro" id="IPR011989">
    <property type="entry name" value="ARM-like"/>
</dbReference>
<feature type="compositionally biased region" description="Low complexity" evidence="2">
    <location>
        <begin position="374"/>
        <end position="384"/>
    </location>
</feature>
<dbReference type="GO" id="GO:0070197">
    <property type="term" value="P:meiotic attachment of telomere to nuclear envelope"/>
    <property type="evidence" value="ECO:0007669"/>
    <property type="project" value="InterPro"/>
</dbReference>
<sequence>MAEDRGVSDMKELLQSFEQSESDEAQDILKSMTELLKNDIKMKEHFHEVNGVSVVINVAMSANFSVLNTVFDTLAAAAEDHEGNRIQMTHERTFVLINKVLISIDSLGLMASLRPLVLLCYVCAENAHAQELANMSGCVKEMEKLFLRFSLDILGSSDVKDEKLVFTWNILCTAIAAVCGEPANRKNQDTLRSIVREGANFLNEWVDKPRITLKDVNCAKNLLIMLPYVLHSNRANQDFFARSGGVHAIVNGLANLEERKSADCDFTEIYIKLVYLLSTSVKENVQISKLAGFLGVIPMLVQLMKQFSKKDKRVVIFCLANLLSCEENEQIFQQFDICTYLVSEMKTFGESSECWKIIDKIVSYMRDKQKSYSDLDLSGSSNSSVLEEKNRHSLSRHFQKKLEKHPNNEEFDLTSEKNFNSKSVIHHKKFSDYDFEQDRFRNYNEYSHVLPSYYKRAHNRNDNLLDEKFIKRQYDRKNNHYERGEVYYRRSDDSDLMLNRFHKPFDKCRRSNSPSDYNKKDTYSSYSDGYFLKNENTQSRQFLHTKDSSSDLINRARRLYPRNKMTELEEIDVHQRRHYFTKRENFARHDETGAEKLRTGSPMTQKDYFDSDNDLRENYGRRAVKESLGNDFRKDDFRKEWHRSSIERFVRDYYDTDIEEKKESVVDSAARRSRIDKPRKDYPKSPSGRFNEDYLDDRNRDPGKKLMVSIRDYYNTKEDMKNRFHRRPLERYPDSDKDTEFLMGRARFPHERGEITGSESEIGQMHGRRLTDILTKDDETIIRETWKDDSKRSRGPKSLEALKRSKSVGRLNDIDIQSMLKDMDLVRCSPNEKSTPPSTDDKKILNSLSGGIETESPVMPMLLSIKDTQQKTMSPPNSPHKSCLKKPTDPVRSMQSMVSFKDEGEKDRETKHKSQYSINDEAINHKENDKPTEEIGGTEQTNSPSKPAFSEEEEMHLVQGIEKFGLDFKTIYQEYSFNEKRTPHDLYEKWKLSYNF</sequence>
<dbReference type="AlphaFoldDB" id="A0AAN9Z2X2"/>
<evidence type="ECO:0000259" key="3">
    <source>
        <dbReference type="SMART" id="SM00717"/>
    </source>
</evidence>
<dbReference type="PANTHER" id="PTHR14014">
    <property type="entry name" value="TELOMERE REPEATS-BINDING BOUQUET FORMATION PROTEIN 1"/>
    <property type="match status" value="1"/>
</dbReference>
<feature type="region of interest" description="Disordered" evidence="2">
    <location>
        <begin position="663"/>
        <end position="698"/>
    </location>
</feature>
<gene>
    <name evidence="4" type="ORF">R5R35_013518</name>
</gene>
<dbReference type="InterPro" id="IPR042359">
    <property type="entry name" value="TERB1"/>
</dbReference>
<feature type="domain" description="Myb-like" evidence="3">
    <location>
        <begin position="945"/>
        <end position="996"/>
    </location>
</feature>
<dbReference type="InterPro" id="IPR009057">
    <property type="entry name" value="Homeodomain-like_sf"/>
</dbReference>
<dbReference type="Proteomes" id="UP001378592">
    <property type="component" value="Unassembled WGS sequence"/>
</dbReference>
<dbReference type="PANTHER" id="PTHR14014:SF0">
    <property type="entry name" value="TELOMERE REPEATS-BINDING BOUQUET FORMATION PROTEIN 1"/>
    <property type="match status" value="1"/>
</dbReference>
<evidence type="ECO:0000256" key="2">
    <source>
        <dbReference type="SAM" id="MobiDB-lite"/>
    </source>
</evidence>
<dbReference type="SUPFAM" id="SSF46689">
    <property type="entry name" value="Homeodomain-like"/>
    <property type="match status" value="1"/>
</dbReference>
<organism evidence="4 5">
    <name type="scientific">Gryllus longicercus</name>
    <dbReference type="NCBI Taxonomy" id="2509291"/>
    <lineage>
        <taxon>Eukaryota</taxon>
        <taxon>Metazoa</taxon>
        <taxon>Ecdysozoa</taxon>
        <taxon>Arthropoda</taxon>
        <taxon>Hexapoda</taxon>
        <taxon>Insecta</taxon>
        <taxon>Pterygota</taxon>
        <taxon>Neoptera</taxon>
        <taxon>Polyneoptera</taxon>
        <taxon>Orthoptera</taxon>
        <taxon>Ensifera</taxon>
        <taxon>Gryllidea</taxon>
        <taxon>Grylloidea</taxon>
        <taxon>Gryllidae</taxon>
        <taxon>Gryllinae</taxon>
        <taxon>Gryllus</taxon>
    </lineage>
</organism>
<dbReference type="GO" id="GO:0005634">
    <property type="term" value="C:nucleus"/>
    <property type="evidence" value="ECO:0007669"/>
    <property type="project" value="UniProtKB-SubCell"/>
</dbReference>
<keyword evidence="5" id="KW-1185">Reference proteome</keyword>
<dbReference type="SMART" id="SM00717">
    <property type="entry name" value="SANT"/>
    <property type="match status" value="1"/>
</dbReference>
<proteinExistence type="predicted"/>
<feature type="region of interest" description="Disordered" evidence="2">
    <location>
        <begin position="869"/>
        <end position="950"/>
    </location>
</feature>
<name>A0AAN9Z2X2_9ORTH</name>
<feature type="compositionally biased region" description="Basic and acidic residues" evidence="2">
    <location>
        <begin position="900"/>
        <end position="912"/>
    </location>
</feature>
<reference evidence="4 5" key="1">
    <citation type="submission" date="2024-03" db="EMBL/GenBank/DDBJ databases">
        <title>The genome assembly and annotation of the cricket Gryllus longicercus Weissman &amp; Gray.</title>
        <authorList>
            <person name="Szrajer S."/>
            <person name="Gray D."/>
            <person name="Ylla G."/>
        </authorList>
    </citation>
    <scope>NUCLEOTIDE SEQUENCE [LARGE SCALE GENOMIC DNA]</scope>
    <source>
        <strain evidence="4">DAG 2021-001</strain>
        <tissue evidence="4">Whole body minus gut</tissue>
    </source>
</reference>
<feature type="compositionally biased region" description="Basic and acidic residues" evidence="2">
    <location>
        <begin position="663"/>
        <end position="683"/>
    </location>
</feature>
<comment type="subcellular location">
    <subcellularLocation>
        <location evidence="1">Nucleus</location>
    </subcellularLocation>
</comment>
<evidence type="ECO:0000313" key="4">
    <source>
        <dbReference type="EMBL" id="KAK7793074.1"/>
    </source>
</evidence>
<dbReference type="EMBL" id="JAZDUA010000403">
    <property type="protein sequence ID" value="KAK7793074.1"/>
    <property type="molecule type" value="Genomic_DNA"/>
</dbReference>
<dbReference type="Gene3D" id="1.10.10.60">
    <property type="entry name" value="Homeodomain-like"/>
    <property type="match status" value="1"/>
</dbReference>
<dbReference type="CDD" id="cd11660">
    <property type="entry name" value="SANT_TRF"/>
    <property type="match status" value="1"/>
</dbReference>
<dbReference type="SUPFAM" id="SSF48371">
    <property type="entry name" value="ARM repeat"/>
    <property type="match status" value="1"/>
</dbReference>
<feature type="compositionally biased region" description="Basic and acidic residues" evidence="2">
    <location>
        <begin position="922"/>
        <end position="933"/>
    </location>
</feature>
<protein>
    <recommendedName>
        <fullName evidence="3">Myb-like domain-containing protein</fullName>
    </recommendedName>
</protein>
<comment type="caution">
    <text evidence="4">The sequence shown here is derived from an EMBL/GenBank/DDBJ whole genome shotgun (WGS) entry which is preliminary data.</text>
</comment>
<dbReference type="Gene3D" id="1.25.10.10">
    <property type="entry name" value="Leucine-rich Repeat Variant"/>
    <property type="match status" value="1"/>
</dbReference>